<dbReference type="AlphaFoldDB" id="A0A0D3IY39"/>
<dbReference type="RefSeq" id="XP_005768603.1">
    <property type="nucleotide sequence ID" value="XM_005768546.1"/>
</dbReference>
<proteinExistence type="predicted"/>
<protein>
    <recommendedName>
        <fullName evidence="4">Major facilitator superfamily (MFS) profile domain-containing protein</fullName>
    </recommendedName>
</protein>
<reference evidence="2" key="2">
    <citation type="submission" date="2024-10" db="UniProtKB">
        <authorList>
            <consortium name="EnsemblProtists"/>
        </authorList>
    </citation>
    <scope>IDENTIFICATION</scope>
</reference>
<keyword evidence="1" id="KW-0472">Membrane</keyword>
<dbReference type="SUPFAM" id="SSF103473">
    <property type="entry name" value="MFS general substrate transporter"/>
    <property type="match status" value="1"/>
</dbReference>
<name>A0A0D3IY39_EMIH1</name>
<organism evidence="2 3">
    <name type="scientific">Emiliania huxleyi (strain CCMP1516)</name>
    <dbReference type="NCBI Taxonomy" id="280463"/>
    <lineage>
        <taxon>Eukaryota</taxon>
        <taxon>Haptista</taxon>
        <taxon>Haptophyta</taxon>
        <taxon>Prymnesiophyceae</taxon>
        <taxon>Isochrysidales</taxon>
        <taxon>Noelaerhabdaceae</taxon>
        <taxon>Emiliania</taxon>
    </lineage>
</organism>
<dbReference type="Proteomes" id="UP000013827">
    <property type="component" value="Unassembled WGS sequence"/>
</dbReference>
<dbReference type="EnsemblProtists" id="EOD16174">
    <property type="protein sequence ID" value="EOD16174"/>
    <property type="gene ID" value="EMIHUDRAFT_245252"/>
</dbReference>
<reference evidence="3" key="1">
    <citation type="journal article" date="2013" name="Nature">
        <title>Pan genome of the phytoplankton Emiliania underpins its global distribution.</title>
        <authorList>
            <person name="Read B.A."/>
            <person name="Kegel J."/>
            <person name="Klute M.J."/>
            <person name="Kuo A."/>
            <person name="Lefebvre S.C."/>
            <person name="Maumus F."/>
            <person name="Mayer C."/>
            <person name="Miller J."/>
            <person name="Monier A."/>
            <person name="Salamov A."/>
            <person name="Young J."/>
            <person name="Aguilar M."/>
            <person name="Claverie J.M."/>
            <person name="Frickenhaus S."/>
            <person name="Gonzalez K."/>
            <person name="Herman E.K."/>
            <person name="Lin Y.C."/>
            <person name="Napier J."/>
            <person name="Ogata H."/>
            <person name="Sarno A.F."/>
            <person name="Shmutz J."/>
            <person name="Schroeder D."/>
            <person name="de Vargas C."/>
            <person name="Verret F."/>
            <person name="von Dassow P."/>
            <person name="Valentin K."/>
            <person name="Van de Peer Y."/>
            <person name="Wheeler G."/>
            <person name="Dacks J.B."/>
            <person name="Delwiche C.F."/>
            <person name="Dyhrman S.T."/>
            <person name="Glockner G."/>
            <person name="John U."/>
            <person name="Richards T."/>
            <person name="Worden A.Z."/>
            <person name="Zhang X."/>
            <person name="Grigoriev I.V."/>
            <person name="Allen A.E."/>
            <person name="Bidle K."/>
            <person name="Borodovsky M."/>
            <person name="Bowler C."/>
            <person name="Brownlee C."/>
            <person name="Cock J.M."/>
            <person name="Elias M."/>
            <person name="Gladyshev V.N."/>
            <person name="Groth M."/>
            <person name="Guda C."/>
            <person name="Hadaegh A."/>
            <person name="Iglesias-Rodriguez M.D."/>
            <person name="Jenkins J."/>
            <person name="Jones B.M."/>
            <person name="Lawson T."/>
            <person name="Leese F."/>
            <person name="Lindquist E."/>
            <person name="Lobanov A."/>
            <person name="Lomsadze A."/>
            <person name="Malik S.B."/>
            <person name="Marsh M.E."/>
            <person name="Mackinder L."/>
            <person name="Mock T."/>
            <person name="Mueller-Roeber B."/>
            <person name="Pagarete A."/>
            <person name="Parker M."/>
            <person name="Probert I."/>
            <person name="Quesneville H."/>
            <person name="Raines C."/>
            <person name="Rensing S.A."/>
            <person name="Riano-Pachon D.M."/>
            <person name="Richier S."/>
            <person name="Rokitta S."/>
            <person name="Shiraiwa Y."/>
            <person name="Soanes D.M."/>
            <person name="van der Giezen M."/>
            <person name="Wahlund T.M."/>
            <person name="Williams B."/>
            <person name="Wilson W."/>
            <person name="Wolfe G."/>
            <person name="Wurch L.L."/>
        </authorList>
    </citation>
    <scope>NUCLEOTIDE SEQUENCE</scope>
</reference>
<evidence type="ECO:0000313" key="2">
    <source>
        <dbReference type="EnsemblProtists" id="EOD16174"/>
    </source>
</evidence>
<sequence length="148" mass="15378">MTGVSFLFGPPIGAGLANLGGVTAPFLVGSATSVCAAAVAFFNLLSPSRLKEVEKLAETSRAAGLRLRMSSLLLGGEARKGAKGGGALTKLLEHNEEAAERPSGTVVDKRTGWGGWRQSDAKEAEWRAIWLISATVTFSRSGSARDCG</sequence>
<keyword evidence="3" id="KW-1185">Reference proteome</keyword>
<dbReference type="PaxDb" id="2903-EOD16174"/>
<dbReference type="KEGG" id="ehx:EMIHUDRAFT_245252"/>
<dbReference type="HOGENOM" id="CLU_1762215_0_0_1"/>
<keyword evidence="1" id="KW-0812">Transmembrane</keyword>
<evidence type="ECO:0008006" key="4">
    <source>
        <dbReference type="Google" id="ProtNLM"/>
    </source>
</evidence>
<dbReference type="InterPro" id="IPR036259">
    <property type="entry name" value="MFS_trans_sf"/>
</dbReference>
<evidence type="ECO:0000256" key="1">
    <source>
        <dbReference type="SAM" id="Phobius"/>
    </source>
</evidence>
<dbReference type="GeneID" id="17262322"/>
<accession>A0A0D3IY39</accession>
<keyword evidence="1" id="KW-1133">Transmembrane helix</keyword>
<evidence type="ECO:0000313" key="3">
    <source>
        <dbReference type="Proteomes" id="UP000013827"/>
    </source>
</evidence>
<feature type="transmembrane region" description="Helical" evidence="1">
    <location>
        <begin position="26"/>
        <end position="45"/>
    </location>
</feature>